<dbReference type="InterPro" id="IPR006530">
    <property type="entry name" value="YD"/>
</dbReference>
<feature type="chain" id="PRO_5031485651" description="YD repeat-containing protein" evidence="1">
    <location>
        <begin position="26"/>
        <end position="109"/>
    </location>
</feature>
<sequence>MRYFKRLALPACFIVLGITTLSATAAPPLGNDLGNYAGPGPVRLGGPAGTSALMTTSSSSAGETVNYTYDELGRLISVKQEGTVNNGVESNYSLDKAGNRTNVKVTGVP</sequence>
<comment type="caution">
    <text evidence="2">The sequence shown here is derived from an EMBL/GenBank/DDBJ whole genome shotgun (WGS) entry which is preliminary data.</text>
</comment>
<dbReference type="AlphaFoldDB" id="A0A7W7JYL8"/>
<dbReference type="Proteomes" id="UP000575241">
    <property type="component" value="Unassembled WGS sequence"/>
</dbReference>
<dbReference type="Gene3D" id="2.180.10.10">
    <property type="entry name" value="RHS repeat-associated core"/>
    <property type="match status" value="1"/>
</dbReference>
<dbReference type="EMBL" id="JACHLN010000001">
    <property type="protein sequence ID" value="MBB4837743.1"/>
    <property type="molecule type" value="Genomic_DNA"/>
</dbReference>
<protein>
    <recommendedName>
        <fullName evidence="4">YD repeat-containing protein</fullName>
    </recommendedName>
</protein>
<name>A0A7W7JYL8_9SPHN</name>
<gene>
    <name evidence="2" type="ORF">HNP52_000794</name>
</gene>
<reference evidence="2 3" key="1">
    <citation type="submission" date="2020-08" db="EMBL/GenBank/DDBJ databases">
        <title>Functional genomics of gut bacteria from endangered species of beetles.</title>
        <authorList>
            <person name="Carlos-Shanley C."/>
        </authorList>
    </citation>
    <scope>NUCLEOTIDE SEQUENCE [LARGE SCALE GENOMIC DNA]</scope>
    <source>
        <strain evidence="2 3">S00224</strain>
    </source>
</reference>
<keyword evidence="3" id="KW-1185">Reference proteome</keyword>
<evidence type="ECO:0000313" key="2">
    <source>
        <dbReference type="EMBL" id="MBB4837743.1"/>
    </source>
</evidence>
<proteinExistence type="predicted"/>
<dbReference type="RefSeq" id="WP_184165189.1">
    <property type="nucleotide sequence ID" value="NZ_JACHLN010000001.1"/>
</dbReference>
<evidence type="ECO:0008006" key="4">
    <source>
        <dbReference type="Google" id="ProtNLM"/>
    </source>
</evidence>
<accession>A0A7W7JYL8</accession>
<dbReference type="NCBIfam" id="TIGR01643">
    <property type="entry name" value="YD_repeat_2x"/>
    <property type="match status" value="1"/>
</dbReference>
<evidence type="ECO:0000313" key="3">
    <source>
        <dbReference type="Proteomes" id="UP000575241"/>
    </source>
</evidence>
<organism evidence="2 3">
    <name type="scientific">Sphingomonas kyeonggiensis</name>
    <dbReference type="NCBI Taxonomy" id="1268553"/>
    <lineage>
        <taxon>Bacteria</taxon>
        <taxon>Pseudomonadati</taxon>
        <taxon>Pseudomonadota</taxon>
        <taxon>Alphaproteobacteria</taxon>
        <taxon>Sphingomonadales</taxon>
        <taxon>Sphingomonadaceae</taxon>
        <taxon>Sphingomonas</taxon>
    </lineage>
</organism>
<evidence type="ECO:0000256" key="1">
    <source>
        <dbReference type="SAM" id="SignalP"/>
    </source>
</evidence>
<keyword evidence="1" id="KW-0732">Signal</keyword>
<feature type="signal peptide" evidence="1">
    <location>
        <begin position="1"/>
        <end position="25"/>
    </location>
</feature>